<evidence type="ECO:0000313" key="2">
    <source>
        <dbReference type="Proteomes" id="UP000181998"/>
    </source>
</evidence>
<sequence length="33" mass="3849">MFSIVAVLDIQIQIIPDNWVCPFFASKETFYVI</sequence>
<dbReference type="Proteomes" id="UP000181998">
    <property type="component" value="Unassembled WGS sequence"/>
</dbReference>
<dbReference type="AlphaFoldDB" id="A0A1H9A8Y6"/>
<proteinExistence type="predicted"/>
<dbReference type="EMBL" id="FOFX01000003">
    <property type="protein sequence ID" value="SEP73001.1"/>
    <property type="molecule type" value="Genomic_DNA"/>
</dbReference>
<gene>
    <name evidence="1" type="ORF">SAMN05421510_10032</name>
</gene>
<name>A0A1H9A8Y6_9PROT</name>
<protein>
    <submittedName>
        <fullName evidence="1">Uncharacterized protein</fullName>
    </submittedName>
</protein>
<accession>A0A1H9A8Y6</accession>
<reference evidence="1 2" key="1">
    <citation type="submission" date="2016-10" db="EMBL/GenBank/DDBJ databases">
        <authorList>
            <person name="de Groot N.N."/>
        </authorList>
    </citation>
    <scope>NUCLEOTIDE SEQUENCE [LARGE SCALE GENOMIC DNA]</scope>
    <source>
        <strain evidence="1 2">Nm9</strain>
    </source>
</reference>
<organism evidence="1 2">
    <name type="scientific">Nitrosomonas ureae</name>
    <dbReference type="NCBI Taxonomy" id="44577"/>
    <lineage>
        <taxon>Bacteria</taxon>
        <taxon>Pseudomonadati</taxon>
        <taxon>Pseudomonadota</taxon>
        <taxon>Betaproteobacteria</taxon>
        <taxon>Nitrosomonadales</taxon>
        <taxon>Nitrosomonadaceae</taxon>
        <taxon>Nitrosomonas</taxon>
    </lineage>
</organism>
<evidence type="ECO:0000313" key="1">
    <source>
        <dbReference type="EMBL" id="SEP73001.1"/>
    </source>
</evidence>